<evidence type="ECO:0000313" key="1">
    <source>
        <dbReference type="EMBL" id="CAN0536646.1"/>
    </source>
</evidence>
<evidence type="ECO:0000313" key="2">
    <source>
        <dbReference type="Proteomes" id="UP001162501"/>
    </source>
</evidence>
<organism evidence="1 2">
    <name type="scientific">Rangifer tarandus platyrhynchus</name>
    <name type="common">Svalbard reindeer</name>
    <dbReference type="NCBI Taxonomy" id="3082113"/>
    <lineage>
        <taxon>Eukaryota</taxon>
        <taxon>Metazoa</taxon>
        <taxon>Chordata</taxon>
        <taxon>Craniata</taxon>
        <taxon>Vertebrata</taxon>
        <taxon>Euteleostomi</taxon>
        <taxon>Mammalia</taxon>
        <taxon>Eutheria</taxon>
        <taxon>Laurasiatheria</taxon>
        <taxon>Artiodactyla</taxon>
        <taxon>Ruminantia</taxon>
        <taxon>Pecora</taxon>
        <taxon>Cervidae</taxon>
        <taxon>Odocoileinae</taxon>
        <taxon>Rangifer</taxon>
    </lineage>
</organism>
<gene>
    <name evidence="1" type="ORF">MRATA1EN22A_LOCUS24813</name>
</gene>
<dbReference type="Proteomes" id="UP001162501">
    <property type="component" value="Chromosome 6"/>
</dbReference>
<sequence length="132" mass="14949">MRWSDSITNPMDMNLHRLQEIAENKGAWWAAVQCCRVGHDLAIEQQHSYSSFKSQLEGMSSWNVPQSPAAHRLKEETELGSVLGQAVNIRPHARSPSQWTLHFAPGVYRRDTNGKPDPQDLYLGSPLPKRIC</sequence>
<protein>
    <submittedName>
        <fullName evidence="1">Uncharacterized protein</fullName>
    </submittedName>
</protein>
<proteinExistence type="predicted"/>
<reference evidence="1" key="1">
    <citation type="submission" date="2023-05" db="EMBL/GenBank/DDBJ databases">
        <authorList>
            <consortium name="ELIXIR-Norway"/>
        </authorList>
    </citation>
    <scope>NUCLEOTIDE SEQUENCE</scope>
</reference>
<reference evidence="1" key="2">
    <citation type="submission" date="2025-03" db="EMBL/GenBank/DDBJ databases">
        <authorList>
            <consortium name="ELIXIR-Norway"/>
            <consortium name="Elixir Norway"/>
        </authorList>
    </citation>
    <scope>NUCLEOTIDE SEQUENCE</scope>
</reference>
<dbReference type="EMBL" id="OX596090">
    <property type="protein sequence ID" value="CAN0536646.1"/>
    <property type="molecule type" value="Genomic_DNA"/>
</dbReference>
<accession>A0AC59ZYV6</accession>
<name>A0AC59ZYV6_RANTA</name>